<dbReference type="HAMAP" id="MF_00141">
    <property type="entry name" value="EF_P"/>
    <property type="match status" value="1"/>
</dbReference>
<evidence type="ECO:0000256" key="4">
    <source>
        <dbReference type="ARBA" id="ARBA00022490"/>
    </source>
</evidence>
<sequence length="188" mass="21446">MAEKANDIRPGHVLEYNNGLFLVVSIMHTQPGKGGAYIQAEMKNIKTGAKHYERFRSDASIKRAILDEEEYTYLFTEGSVMNVMHPETYEQIIIDLDLLGENKIYLQDNMKIKVITYQDKVISVHVPDYITLTVNDTESTIRGQTATASYKPAILENGIRINVPQFIKEGDKVVVHTLSDSYYERVKE</sequence>
<keyword evidence="4 7" id="KW-0963">Cytoplasm</keyword>
<dbReference type="InterPro" id="IPR020599">
    <property type="entry name" value="Transl_elong_fac_P/YeiP"/>
</dbReference>
<dbReference type="PIRSF" id="PIRSF005901">
    <property type="entry name" value="EF-P"/>
    <property type="match status" value="1"/>
</dbReference>
<keyword evidence="13" id="KW-1185">Reference proteome</keyword>
<dbReference type="InterPro" id="IPR013185">
    <property type="entry name" value="Transl_elong_KOW-like"/>
</dbReference>
<dbReference type="PANTHER" id="PTHR30053:SF14">
    <property type="entry name" value="TRANSLATION ELONGATION FACTOR KOW-LIKE DOMAIN-CONTAINING PROTEIN"/>
    <property type="match status" value="1"/>
</dbReference>
<comment type="pathway">
    <text evidence="2 7">Protein biosynthesis; polypeptide chain elongation.</text>
</comment>
<dbReference type="NCBIfam" id="TIGR00038">
    <property type="entry name" value="efp"/>
    <property type="match status" value="1"/>
</dbReference>
<dbReference type="SMART" id="SM00841">
    <property type="entry name" value="Elong-fact-P_C"/>
    <property type="match status" value="1"/>
</dbReference>
<organism evidence="12 13">
    <name type="scientific">Wolbachia pipientis</name>
    <dbReference type="NCBI Taxonomy" id="955"/>
    <lineage>
        <taxon>Bacteria</taxon>
        <taxon>Pseudomonadati</taxon>
        <taxon>Pseudomonadota</taxon>
        <taxon>Alphaproteobacteria</taxon>
        <taxon>Rickettsiales</taxon>
        <taxon>Anaplasmataceae</taxon>
        <taxon>Wolbachieae</taxon>
        <taxon>Wolbachia</taxon>
    </lineage>
</organism>
<dbReference type="Gene3D" id="2.30.30.30">
    <property type="match status" value="1"/>
</dbReference>
<evidence type="ECO:0000256" key="5">
    <source>
        <dbReference type="ARBA" id="ARBA00022768"/>
    </source>
</evidence>
<dbReference type="EMBL" id="MJMG01000007">
    <property type="protein sequence ID" value="OEY86668.1"/>
    <property type="molecule type" value="Genomic_DNA"/>
</dbReference>
<dbReference type="CDD" id="cd04470">
    <property type="entry name" value="S1_EF-P_repeat_1"/>
    <property type="match status" value="1"/>
</dbReference>
<dbReference type="Pfam" id="PF09285">
    <property type="entry name" value="Elong-fact-P_C"/>
    <property type="match status" value="1"/>
</dbReference>
<feature type="domain" description="Elongation factor P C-terminal" evidence="10">
    <location>
        <begin position="130"/>
        <end position="185"/>
    </location>
</feature>
<dbReference type="GO" id="GO:0005829">
    <property type="term" value="C:cytosol"/>
    <property type="evidence" value="ECO:0007669"/>
    <property type="project" value="UniProtKB-ARBA"/>
</dbReference>
<dbReference type="GO" id="GO:0043043">
    <property type="term" value="P:peptide biosynthetic process"/>
    <property type="evidence" value="ECO:0007669"/>
    <property type="project" value="InterPro"/>
</dbReference>
<evidence type="ECO:0000256" key="3">
    <source>
        <dbReference type="ARBA" id="ARBA00009479"/>
    </source>
</evidence>
<dbReference type="SUPFAM" id="SSF50249">
    <property type="entry name" value="Nucleic acid-binding proteins"/>
    <property type="match status" value="2"/>
</dbReference>
<name>A0A1E7QJL9_WOLPI</name>
<dbReference type="InterPro" id="IPR015365">
    <property type="entry name" value="Elong-fact-P_C"/>
</dbReference>
<evidence type="ECO:0000256" key="1">
    <source>
        <dbReference type="ARBA" id="ARBA00004496"/>
    </source>
</evidence>
<proteinExistence type="inferred from homology"/>
<dbReference type="CDD" id="cd05794">
    <property type="entry name" value="S1_EF-P_repeat_2"/>
    <property type="match status" value="1"/>
</dbReference>
<dbReference type="InterPro" id="IPR013852">
    <property type="entry name" value="Transl_elong_P/YeiP_CS"/>
</dbReference>
<comment type="function">
    <text evidence="7">Involved in peptide bond synthesis. Stimulates efficient translation and peptide-bond synthesis on native or reconstituted 70S ribosomes in vitro. Probably functions indirectly by altering the affinity of the ribosome for aminoacyl-tRNA, thus increasing their reactivity as acceptors for peptidyl transferase.</text>
</comment>
<dbReference type="Gene3D" id="2.40.50.140">
    <property type="entry name" value="Nucleic acid-binding proteins"/>
    <property type="match status" value="2"/>
</dbReference>
<dbReference type="Pfam" id="PF08207">
    <property type="entry name" value="EFP_N"/>
    <property type="match status" value="1"/>
</dbReference>
<protein>
    <recommendedName>
        <fullName evidence="7 8">Elongation factor P</fullName>
        <shortName evidence="7">EF-P</shortName>
    </recommendedName>
</protein>
<dbReference type="AlphaFoldDB" id="A0A1E7QJL9"/>
<gene>
    <name evidence="7" type="primary">efp</name>
    <name evidence="12" type="ORF">BIY23_02770</name>
</gene>
<dbReference type="InterPro" id="IPR008991">
    <property type="entry name" value="Translation_prot_SH3-like_sf"/>
</dbReference>
<feature type="domain" description="Translation elongation factor P/YeiP central" evidence="11">
    <location>
        <begin position="68"/>
        <end position="122"/>
    </location>
</feature>
<keyword evidence="5 7" id="KW-0251">Elongation factor</keyword>
<dbReference type="SUPFAM" id="SSF50104">
    <property type="entry name" value="Translation proteins SH3-like domain"/>
    <property type="match status" value="1"/>
</dbReference>
<dbReference type="InterPro" id="IPR014722">
    <property type="entry name" value="Rib_uL2_dom2"/>
</dbReference>
<dbReference type="PANTHER" id="PTHR30053">
    <property type="entry name" value="ELONGATION FACTOR P"/>
    <property type="match status" value="1"/>
</dbReference>
<evidence type="ECO:0000256" key="2">
    <source>
        <dbReference type="ARBA" id="ARBA00004815"/>
    </source>
</evidence>
<dbReference type="InterPro" id="IPR012340">
    <property type="entry name" value="NA-bd_OB-fold"/>
</dbReference>
<dbReference type="Pfam" id="PF01132">
    <property type="entry name" value="EFP"/>
    <property type="match status" value="1"/>
</dbReference>
<evidence type="ECO:0000259" key="11">
    <source>
        <dbReference type="SMART" id="SM01185"/>
    </source>
</evidence>
<dbReference type="GO" id="GO:0003746">
    <property type="term" value="F:translation elongation factor activity"/>
    <property type="evidence" value="ECO:0007669"/>
    <property type="project" value="UniProtKB-UniRule"/>
</dbReference>
<evidence type="ECO:0000256" key="8">
    <source>
        <dbReference type="NCBIfam" id="TIGR00038"/>
    </source>
</evidence>
<evidence type="ECO:0000256" key="7">
    <source>
        <dbReference type="HAMAP-Rule" id="MF_00141"/>
    </source>
</evidence>
<evidence type="ECO:0000256" key="9">
    <source>
        <dbReference type="RuleBase" id="RU004389"/>
    </source>
</evidence>
<dbReference type="FunFam" id="2.40.50.140:FF:000004">
    <property type="entry name" value="Elongation factor P"/>
    <property type="match status" value="1"/>
</dbReference>
<accession>A0A1E7QJL9</accession>
<evidence type="ECO:0000259" key="10">
    <source>
        <dbReference type="SMART" id="SM00841"/>
    </source>
</evidence>
<dbReference type="NCBIfam" id="NF001810">
    <property type="entry name" value="PRK00529.1"/>
    <property type="match status" value="1"/>
</dbReference>
<keyword evidence="6 7" id="KW-0648">Protein biosynthesis</keyword>
<comment type="similarity">
    <text evidence="3 7 9">Belongs to the elongation factor P family.</text>
</comment>
<dbReference type="OrthoDB" id="9801844at2"/>
<dbReference type="InterPro" id="IPR011768">
    <property type="entry name" value="Transl_elongation_fac_P"/>
</dbReference>
<evidence type="ECO:0000256" key="6">
    <source>
        <dbReference type="ARBA" id="ARBA00022917"/>
    </source>
</evidence>
<comment type="subcellular location">
    <subcellularLocation>
        <location evidence="1 7">Cytoplasm</location>
    </subcellularLocation>
</comment>
<evidence type="ECO:0000313" key="12">
    <source>
        <dbReference type="EMBL" id="OEY86668.1"/>
    </source>
</evidence>
<reference evidence="12 13" key="1">
    <citation type="submission" date="2016-09" db="EMBL/GenBank/DDBJ databases">
        <title>Genomic evidence for plant-parasitic nematodes as the earliest Wolbachia hosts.</title>
        <authorList>
            <person name="Brown A.M."/>
            <person name="Wasala S.K."/>
            <person name="Howe D.K."/>
            <person name="Peetz A.B."/>
            <person name="Zasada I.A."/>
            <person name="Denver D.R."/>
        </authorList>
    </citation>
    <scope>NUCLEOTIDE SEQUENCE [LARGE SCALE GENOMIC DNA]</scope>
    <source>
        <strain evidence="13">wPpe</strain>
    </source>
</reference>
<dbReference type="UniPathway" id="UPA00345"/>
<dbReference type="RefSeq" id="WP_070065147.1">
    <property type="nucleotide sequence ID" value="NZ_MJMG01000007.1"/>
</dbReference>
<dbReference type="InterPro" id="IPR001059">
    <property type="entry name" value="Transl_elong_P/YeiP_cen"/>
</dbReference>
<comment type="caution">
    <text evidence="12">The sequence shown here is derived from an EMBL/GenBank/DDBJ whole genome shotgun (WGS) entry which is preliminary data.</text>
</comment>
<dbReference type="PROSITE" id="PS01275">
    <property type="entry name" value="EFP"/>
    <property type="match status" value="1"/>
</dbReference>
<dbReference type="FunFam" id="2.40.50.140:FF:000009">
    <property type="entry name" value="Elongation factor P"/>
    <property type="match status" value="1"/>
</dbReference>
<evidence type="ECO:0000313" key="13">
    <source>
        <dbReference type="Proteomes" id="UP000175679"/>
    </source>
</evidence>
<dbReference type="SMART" id="SM01185">
    <property type="entry name" value="EFP"/>
    <property type="match status" value="1"/>
</dbReference>
<dbReference type="Proteomes" id="UP000175679">
    <property type="component" value="Unassembled WGS sequence"/>
</dbReference>